<proteinExistence type="predicted"/>
<evidence type="ECO:0000313" key="3">
    <source>
        <dbReference type="Proteomes" id="UP000461768"/>
    </source>
</evidence>
<feature type="transmembrane region" description="Helical" evidence="1">
    <location>
        <begin position="54"/>
        <end position="76"/>
    </location>
</feature>
<feature type="transmembrane region" description="Helical" evidence="1">
    <location>
        <begin position="144"/>
        <end position="170"/>
    </location>
</feature>
<keyword evidence="1" id="KW-0472">Membrane</keyword>
<comment type="caution">
    <text evidence="2">The sequence shown here is derived from an EMBL/GenBank/DDBJ whole genome shotgun (WGS) entry which is preliminary data.</text>
</comment>
<reference evidence="2 3" key="1">
    <citation type="submission" date="2019-09" db="EMBL/GenBank/DDBJ databases">
        <authorList>
            <person name="Valk L.C."/>
        </authorList>
    </citation>
    <scope>NUCLEOTIDE SEQUENCE [LARGE SCALE GENOMIC DNA]</scope>
    <source>
        <strain evidence="2">GalUA</strain>
    </source>
</reference>
<evidence type="ECO:0000313" key="2">
    <source>
        <dbReference type="EMBL" id="KAB1440575.1"/>
    </source>
</evidence>
<name>A0A7V7QP00_9FIRM</name>
<protein>
    <recommendedName>
        <fullName evidence="4">ABC transporter permease</fullName>
    </recommendedName>
</protein>
<dbReference type="AlphaFoldDB" id="A0A7V7QP00"/>
<dbReference type="InterPro" id="IPR010390">
    <property type="entry name" value="ABC-2_transporter-like"/>
</dbReference>
<feature type="transmembrane region" description="Helical" evidence="1">
    <location>
        <begin position="226"/>
        <end position="246"/>
    </location>
</feature>
<dbReference type="PANTHER" id="PTHR36833">
    <property type="entry name" value="SLR0610 PROTEIN-RELATED"/>
    <property type="match status" value="1"/>
</dbReference>
<feature type="transmembrane region" description="Helical" evidence="1">
    <location>
        <begin position="118"/>
        <end position="138"/>
    </location>
</feature>
<dbReference type="OrthoDB" id="9788195at2"/>
<dbReference type="PANTHER" id="PTHR36833:SF1">
    <property type="entry name" value="INTEGRAL MEMBRANE TRANSPORT PROTEIN"/>
    <property type="match status" value="1"/>
</dbReference>
<dbReference type="EMBL" id="WAGX01000003">
    <property type="protein sequence ID" value="KAB1440575.1"/>
    <property type="molecule type" value="Genomic_DNA"/>
</dbReference>
<dbReference type="RefSeq" id="WP_151141155.1">
    <property type="nucleotide sequence ID" value="NZ_WAGX01000003.1"/>
</dbReference>
<keyword evidence="3" id="KW-1185">Reference proteome</keyword>
<accession>A0A7V7QP00</accession>
<organism evidence="2 3">
    <name type="scientific">Candidatus Galacturonatibacter soehngenii</name>
    <dbReference type="NCBI Taxonomy" id="2307010"/>
    <lineage>
        <taxon>Bacteria</taxon>
        <taxon>Bacillati</taxon>
        <taxon>Bacillota</taxon>
        <taxon>Clostridia</taxon>
        <taxon>Lachnospirales</taxon>
        <taxon>Lachnospiraceae</taxon>
        <taxon>Candidatus Galacturonatibacter</taxon>
    </lineage>
</organism>
<keyword evidence="1" id="KW-0812">Transmembrane</keyword>
<evidence type="ECO:0000256" key="1">
    <source>
        <dbReference type="SAM" id="Phobius"/>
    </source>
</evidence>
<dbReference type="Proteomes" id="UP000461768">
    <property type="component" value="Unassembled WGS sequence"/>
</dbReference>
<keyword evidence="1" id="KW-1133">Transmembrane helix</keyword>
<dbReference type="Pfam" id="PF06182">
    <property type="entry name" value="ABC2_membrane_6"/>
    <property type="match status" value="1"/>
</dbReference>
<evidence type="ECO:0008006" key="4">
    <source>
        <dbReference type="Google" id="ProtNLM"/>
    </source>
</evidence>
<gene>
    <name evidence="2" type="ORF">F7O84_01730</name>
</gene>
<reference evidence="2 3" key="2">
    <citation type="submission" date="2020-02" db="EMBL/GenBank/DDBJ databases">
        <title>Candidatus Galacturonibacter soehngenii shows hetero-acetogenic catabolism of galacturonic acid but lacks a canonical carbon monoxide dehydrogenase/acetyl-CoA synthase complex.</title>
        <authorList>
            <person name="Diender M."/>
            <person name="Stouten G.R."/>
            <person name="Petersen J.F."/>
            <person name="Nielsen P.H."/>
            <person name="Dueholm M.S."/>
            <person name="Pronk J.T."/>
            <person name="Van Loosdrecht M.C.M."/>
        </authorList>
    </citation>
    <scope>NUCLEOTIDE SEQUENCE [LARGE SCALE GENOMIC DNA]</scope>
    <source>
        <strain evidence="2">GalUA</strain>
    </source>
</reference>
<feature type="transmembrane region" description="Helical" evidence="1">
    <location>
        <begin position="21"/>
        <end position="42"/>
    </location>
</feature>
<feature type="transmembrane region" description="Helical" evidence="1">
    <location>
        <begin position="198"/>
        <end position="214"/>
    </location>
</feature>
<sequence length="258" mass="29524">MKLYLKYLSIHIKSILQYKTSFLLTSIGQFLVSFNVFLGILFMFQRFSNVEGFTYSECLMCYSIVLLSFSFAECFFRGFDMFAGMIGNGEFDRILVRPRGLIFQVIGSKIELTRVGRVLQAIVMFCYAIPRSGIIWSASKVITLVNMVFGGTVVFAGLFVIYASLCFFTIEGLEFMNIFTDGAREYGKYPVNIYGKNVLKFCTYLVPFALFQYYPFLYLTGKSNQIFLAFYPILGGLFLIPCYLLWQSGVRHYKSTGS</sequence>